<evidence type="ECO:0000259" key="3">
    <source>
        <dbReference type="PROSITE" id="PS51294"/>
    </source>
</evidence>
<dbReference type="SUPFAM" id="SSF46689">
    <property type="entry name" value="Homeodomain-like"/>
    <property type="match status" value="1"/>
</dbReference>
<dbReference type="SMART" id="SM00717">
    <property type="entry name" value="SANT"/>
    <property type="match status" value="1"/>
</dbReference>
<feature type="domain" description="Myb-like" evidence="2">
    <location>
        <begin position="69"/>
        <end position="119"/>
    </location>
</feature>
<reference evidence="4 5" key="1">
    <citation type="submission" date="2024-04" db="EMBL/GenBank/DDBJ databases">
        <title>Tritrichomonas musculus Genome.</title>
        <authorList>
            <person name="Alves-Ferreira E."/>
            <person name="Grigg M."/>
            <person name="Lorenzi H."/>
            <person name="Galac M."/>
        </authorList>
    </citation>
    <scope>NUCLEOTIDE SEQUENCE [LARGE SCALE GENOMIC DNA]</scope>
    <source>
        <strain evidence="4 5">EAF2021</strain>
    </source>
</reference>
<dbReference type="Proteomes" id="UP001470230">
    <property type="component" value="Unassembled WGS sequence"/>
</dbReference>
<protein>
    <recommendedName>
        <fullName evidence="6">Myb-like DNA-binding domain containing protein</fullName>
    </recommendedName>
</protein>
<dbReference type="InterPro" id="IPR001005">
    <property type="entry name" value="SANT/Myb"/>
</dbReference>
<gene>
    <name evidence="4" type="ORF">M9Y10_035208</name>
</gene>
<dbReference type="CDD" id="cd11660">
    <property type="entry name" value="SANT_TRF"/>
    <property type="match status" value="1"/>
</dbReference>
<feature type="region of interest" description="Disordered" evidence="1">
    <location>
        <begin position="119"/>
        <end position="147"/>
    </location>
</feature>
<dbReference type="PROSITE" id="PS50090">
    <property type="entry name" value="MYB_LIKE"/>
    <property type="match status" value="1"/>
</dbReference>
<dbReference type="Gene3D" id="1.10.246.220">
    <property type="match status" value="1"/>
</dbReference>
<evidence type="ECO:0000256" key="1">
    <source>
        <dbReference type="SAM" id="MobiDB-lite"/>
    </source>
</evidence>
<feature type="domain" description="HTH myb-type" evidence="3">
    <location>
        <begin position="69"/>
        <end position="123"/>
    </location>
</feature>
<proteinExistence type="predicted"/>
<dbReference type="PANTHER" id="PTHR46993">
    <property type="entry name" value="MYB TRANSCRIPTION FACTOR"/>
    <property type="match status" value="1"/>
</dbReference>
<dbReference type="EMBL" id="JAPFFF010000005">
    <property type="protein sequence ID" value="KAK8890432.1"/>
    <property type="molecule type" value="Genomic_DNA"/>
</dbReference>
<keyword evidence="5" id="KW-1185">Reference proteome</keyword>
<sequence length="147" mass="16949">MQRYDESVTDADLDAFVASLKRQEFTHKDVTRCYSIYMRNEYQKNKDKPNHEVEILGRMRAGGKRIPVRWSEQETDALKTGVLKLGKGNWAKIIEMYPDIFGPTARTGRDLKKKWQSLENKNDIKPKNEIPPTVLNHSLSSAVQDSP</sequence>
<dbReference type="PANTHER" id="PTHR46993:SF4">
    <property type="entry name" value="MYB-LIKE HTH TRANSCRIPTIONAL REGULATOR FAMILY PROTEIN"/>
    <property type="match status" value="1"/>
</dbReference>
<comment type="caution">
    <text evidence="4">The sequence shown here is derived from an EMBL/GenBank/DDBJ whole genome shotgun (WGS) entry which is preliminary data.</text>
</comment>
<dbReference type="Pfam" id="PF00249">
    <property type="entry name" value="Myb_DNA-binding"/>
    <property type="match status" value="1"/>
</dbReference>
<name>A0ABR2KJ32_9EUKA</name>
<evidence type="ECO:0000259" key="2">
    <source>
        <dbReference type="PROSITE" id="PS50090"/>
    </source>
</evidence>
<feature type="compositionally biased region" description="Polar residues" evidence="1">
    <location>
        <begin position="135"/>
        <end position="147"/>
    </location>
</feature>
<accession>A0ABR2KJ32</accession>
<evidence type="ECO:0000313" key="4">
    <source>
        <dbReference type="EMBL" id="KAK8890432.1"/>
    </source>
</evidence>
<evidence type="ECO:0000313" key="5">
    <source>
        <dbReference type="Proteomes" id="UP001470230"/>
    </source>
</evidence>
<dbReference type="InterPro" id="IPR009057">
    <property type="entry name" value="Homeodomain-like_sf"/>
</dbReference>
<organism evidence="4 5">
    <name type="scientific">Tritrichomonas musculus</name>
    <dbReference type="NCBI Taxonomy" id="1915356"/>
    <lineage>
        <taxon>Eukaryota</taxon>
        <taxon>Metamonada</taxon>
        <taxon>Parabasalia</taxon>
        <taxon>Tritrichomonadida</taxon>
        <taxon>Tritrichomonadidae</taxon>
        <taxon>Tritrichomonas</taxon>
    </lineage>
</organism>
<dbReference type="InterPro" id="IPR017930">
    <property type="entry name" value="Myb_dom"/>
</dbReference>
<evidence type="ECO:0008006" key="6">
    <source>
        <dbReference type="Google" id="ProtNLM"/>
    </source>
</evidence>
<dbReference type="PROSITE" id="PS51294">
    <property type="entry name" value="HTH_MYB"/>
    <property type="match status" value="1"/>
</dbReference>